<feature type="compositionally biased region" description="Basic and acidic residues" evidence="1">
    <location>
        <begin position="15"/>
        <end position="35"/>
    </location>
</feature>
<gene>
    <name evidence="2" type="ORF">CEXT_576881</name>
</gene>
<sequence length="144" mass="15925">MSTSFESLADVCVPDSRDDMQPPRDPLVRRNRDIWPHQTRKTWPGAGNSGVRHTRLRHSGDTQNTQQPTGPCILLHGGSASPTPLHRLTQAWAPEPHGSSGTTPESVAQSTATSDRSRPPYFHSQKYIFYIHLGQILTANYGKG</sequence>
<proteinExistence type="predicted"/>
<comment type="caution">
    <text evidence="2">The sequence shown here is derived from an EMBL/GenBank/DDBJ whole genome shotgun (WGS) entry which is preliminary data.</text>
</comment>
<feature type="region of interest" description="Disordered" evidence="1">
    <location>
        <begin position="1"/>
        <end position="118"/>
    </location>
</feature>
<evidence type="ECO:0000313" key="2">
    <source>
        <dbReference type="EMBL" id="GIY94892.1"/>
    </source>
</evidence>
<evidence type="ECO:0000256" key="1">
    <source>
        <dbReference type="SAM" id="MobiDB-lite"/>
    </source>
</evidence>
<feature type="compositionally biased region" description="Polar residues" evidence="1">
    <location>
        <begin position="99"/>
        <end position="114"/>
    </location>
</feature>
<dbReference type="Proteomes" id="UP001054945">
    <property type="component" value="Unassembled WGS sequence"/>
</dbReference>
<evidence type="ECO:0000313" key="3">
    <source>
        <dbReference type="Proteomes" id="UP001054945"/>
    </source>
</evidence>
<dbReference type="AlphaFoldDB" id="A0AAV4XJQ9"/>
<accession>A0AAV4XJQ9</accession>
<organism evidence="2 3">
    <name type="scientific">Caerostris extrusa</name>
    <name type="common">Bark spider</name>
    <name type="synonym">Caerostris bankana</name>
    <dbReference type="NCBI Taxonomy" id="172846"/>
    <lineage>
        <taxon>Eukaryota</taxon>
        <taxon>Metazoa</taxon>
        <taxon>Ecdysozoa</taxon>
        <taxon>Arthropoda</taxon>
        <taxon>Chelicerata</taxon>
        <taxon>Arachnida</taxon>
        <taxon>Araneae</taxon>
        <taxon>Araneomorphae</taxon>
        <taxon>Entelegynae</taxon>
        <taxon>Araneoidea</taxon>
        <taxon>Araneidae</taxon>
        <taxon>Caerostris</taxon>
    </lineage>
</organism>
<reference evidence="2 3" key="1">
    <citation type="submission" date="2021-06" db="EMBL/GenBank/DDBJ databases">
        <title>Caerostris extrusa draft genome.</title>
        <authorList>
            <person name="Kono N."/>
            <person name="Arakawa K."/>
        </authorList>
    </citation>
    <scope>NUCLEOTIDE SEQUENCE [LARGE SCALE GENOMIC DNA]</scope>
</reference>
<keyword evidence="3" id="KW-1185">Reference proteome</keyword>
<protein>
    <submittedName>
        <fullName evidence="2">Uncharacterized protein</fullName>
    </submittedName>
</protein>
<name>A0AAV4XJQ9_CAEEX</name>
<dbReference type="EMBL" id="BPLR01000449">
    <property type="protein sequence ID" value="GIY94892.1"/>
    <property type="molecule type" value="Genomic_DNA"/>
</dbReference>